<dbReference type="Pfam" id="PF07702">
    <property type="entry name" value="UTRA"/>
    <property type="match status" value="1"/>
</dbReference>
<evidence type="ECO:0000256" key="3">
    <source>
        <dbReference type="ARBA" id="ARBA00023163"/>
    </source>
</evidence>
<feature type="domain" description="HTH gntR-type" evidence="4">
    <location>
        <begin position="9"/>
        <end position="77"/>
    </location>
</feature>
<keyword evidence="2" id="KW-0238">DNA-binding</keyword>
<dbReference type="InterPro" id="IPR036388">
    <property type="entry name" value="WH-like_DNA-bd_sf"/>
</dbReference>
<dbReference type="Pfam" id="PF00392">
    <property type="entry name" value="GntR"/>
    <property type="match status" value="1"/>
</dbReference>
<dbReference type="SUPFAM" id="SSF46785">
    <property type="entry name" value="Winged helix' DNA-binding domain"/>
    <property type="match status" value="1"/>
</dbReference>
<keyword evidence="3" id="KW-0804">Transcription</keyword>
<organism evidence="5 6">
    <name type="scientific">Crenobacter oryzisoli</name>
    <dbReference type="NCBI Taxonomy" id="3056844"/>
    <lineage>
        <taxon>Bacteria</taxon>
        <taxon>Pseudomonadati</taxon>
        <taxon>Pseudomonadota</taxon>
        <taxon>Betaproteobacteria</taxon>
        <taxon>Neisseriales</taxon>
        <taxon>Neisseriaceae</taxon>
        <taxon>Crenobacter</taxon>
    </lineage>
</organism>
<dbReference type="CDD" id="cd07377">
    <property type="entry name" value="WHTH_GntR"/>
    <property type="match status" value="1"/>
</dbReference>
<dbReference type="Gene3D" id="3.40.1410.10">
    <property type="entry name" value="Chorismate lyase-like"/>
    <property type="match status" value="1"/>
</dbReference>
<name>A0ABT7XL65_9NEIS</name>
<evidence type="ECO:0000313" key="5">
    <source>
        <dbReference type="EMBL" id="MDN0074532.1"/>
    </source>
</evidence>
<dbReference type="SMART" id="SM00345">
    <property type="entry name" value="HTH_GNTR"/>
    <property type="match status" value="1"/>
</dbReference>
<evidence type="ECO:0000313" key="6">
    <source>
        <dbReference type="Proteomes" id="UP001168540"/>
    </source>
</evidence>
<evidence type="ECO:0000259" key="4">
    <source>
        <dbReference type="PROSITE" id="PS50949"/>
    </source>
</evidence>
<dbReference type="Proteomes" id="UP001168540">
    <property type="component" value="Unassembled WGS sequence"/>
</dbReference>
<dbReference type="InterPro" id="IPR011663">
    <property type="entry name" value="UTRA"/>
</dbReference>
<evidence type="ECO:0000256" key="1">
    <source>
        <dbReference type="ARBA" id="ARBA00023015"/>
    </source>
</evidence>
<proteinExistence type="predicted"/>
<dbReference type="InterPro" id="IPR050679">
    <property type="entry name" value="Bact_HTH_transcr_reg"/>
</dbReference>
<dbReference type="SMART" id="SM00866">
    <property type="entry name" value="UTRA"/>
    <property type="match status" value="1"/>
</dbReference>
<dbReference type="PANTHER" id="PTHR44846">
    <property type="entry name" value="MANNOSYL-D-GLYCERATE TRANSPORT/METABOLISM SYSTEM REPRESSOR MNGR-RELATED"/>
    <property type="match status" value="1"/>
</dbReference>
<dbReference type="EMBL" id="JAUEDK010000008">
    <property type="protein sequence ID" value="MDN0074532.1"/>
    <property type="molecule type" value="Genomic_DNA"/>
</dbReference>
<protein>
    <submittedName>
        <fullName evidence="5">GntR family transcriptional regulator</fullName>
    </submittedName>
</protein>
<sequence length="241" mass="27241">MTSNKLRRQPLYEQIKSLLMRRIAEGEWQANEVLPSEWELAGELAVSQGTVRKALTELVGEGLLYRQQGRGTFVSDIASDWGDCSLVTPGLPDERPDVIACELLGCSRMNAAEEIAQRFGIRRAAPLLRVRQVWRLRGQTVALDDALLPAERFEGLDARWVRECGGVYAALQRRFGVRPRLQTEQMRAVTLSREEAQLLNTSIDVPVLSVLRLSSSIEGEPIEWRQRYCLTEQLAYTVCRA</sequence>
<dbReference type="RefSeq" id="WP_289829103.1">
    <property type="nucleotide sequence ID" value="NZ_JAUEDK010000008.1"/>
</dbReference>
<keyword evidence="1" id="KW-0805">Transcription regulation</keyword>
<dbReference type="PROSITE" id="PS50949">
    <property type="entry name" value="HTH_GNTR"/>
    <property type="match status" value="1"/>
</dbReference>
<comment type="caution">
    <text evidence="5">The sequence shown here is derived from an EMBL/GenBank/DDBJ whole genome shotgun (WGS) entry which is preliminary data.</text>
</comment>
<dbReference type="InterPro" id="IPR000524">
    <property type="entry name" value="Tscrpt_reg_HTH_GntR"/>
</dbReference>
<dbReference type="InterPro" id="IPR036390">
    <property type="entry name" value="WH_DNA-bd_sf"/>
</dbReference>
<keyword evidence="6" id="KW-1185">Reference proteome</keyword>
<dbReference type="PRINTS" id="PR00035">
    <property type="entry name" value="HTHGNTR"/>
</dbReference>
<evidence type="ECO:0000256" key="2">
    <source>
        <dbReference type="ARBA" id="ARBA00023125"/>
    </source>
</evidence>
<dbReference type="Gene3D" id="1.10.10.10">
    <property type="entry name" value="Winged helix-like DNA-binding domain superfamily/Winged helix DNA-binding domain"/>
    <property type="match status" value="1"/>
</dbReference>
<dbReference type="PANTHER" id="PTHR44846:SF1">
    <property type="entry name" value="MANNOSYL-D-GLYCERATE TRANSPORT_METABOLISM SYSTEM REPRESSOR MNGR-RELATED"/>
    <property type="match status" value="1"/>
</dbReference>
<dbReference type="InterPro" id="IPR028978">
    <property type="entry name" value="Chorismate_lyase_/UTRA_dom_sf"/>
</dbReference>
<reference evidence="5" key="1">
    <citation type="submission" date="2023-06" db="EMBL/GenBank/DDBJ databases">
        <authorList>
            <person name="Zhang S."/>
        </authorList>
    </citation>
    <scope>NUCLEOTIDE SEQUENCE</scope>
    <source>
        <strain evidence="5">SG2303</strain>
    </source>
</reference>
<gene>
    <name evidence="5" type="ORF">QU481_06425</name>
</gene>
<accession>A0ABT7XL65</accession>
<dbReference type="SUPFAM" id="SSF64288">
    <property type="entry name" value="Chorismate lyase-like"/>
    <property type="match status" value="1"/>
</dbReference>